<evidence type="ECO:0000313" key="1">
    <source>
        <dbReference type="EMBL" id="TQD89104.1"/>
    </source>
</evidence>
<sequence>MIAIICTKCPMLTPSARGDCETHLSQLLHWHGTPGYVQVHKQGVDWMVQGVELSTLQKKDEVPRQPLEVATRHANVGVDT</sequence>
<reference evidence="1 2" key="1">
    <citation type="journal article" date="2019" name="G3 (Bethesda)">
        <title>Sequencing of a Wild Apple (Malus baccata) Genome Unravels the Differences Between Cultivated and Wild Apple Species Regarding Disease Resistance and Cold Tolerance.</title>
        <authorList>
            <person name="Chen X."/>
        </authorList>
    </citation>
    <scope>NUCLEOTIDE SEQUENCE [LARGE SCALE GENOMIC DNA]</scope>
    <source>
        <strain evidence="2">cv. Shandingzi</strain>
        <tissue evidence="1">Leaves</tissue>
    </source>
</reference>
<dbReference type="AlphaFoldDB" id="A0A540LRH6"/>
<proteinExistence type="predicted"/>
<comment type="caution">
    <text evidence="1">The sequence shown here is derived from an EMBL/GenBank/DDBJ whole genome shotgun (WGS) entry which is preliminary data.</text>
</comment>
<name>A0A540LRH6_MALBA</name>
<protein>
    <submittedName>
        <fullName evidence="1">Uncharacterized protein</fullName>
    </submittedName>
</protein>
<gene>
    <name evidence="1" type="ORF">C1H46_025331</name>
</gene>
<dbReference type="EMBL" id="VIEB01000491">
    <property type="protein sequence ID" value="TQD89104.1"/>
    <property type="molecule type" value="Genomic_DNA"/>
</dbReference>
<dbReference type="Proteomes" id="UP000315295">
    <property type="component" value="Unassembled WGS sequence"/>
</dbReference>
<evidence type="ECO:0000313" key="2">
    <source>
        <dbReference type="Proteomes" id="UP000315295"/>
    </source>
</evidence>
<organism evidence="1 2">
    <name type="scientific">Malus baccata</name>
    <name type="common">Siberian crab apple</name>
    <name type="synonym">Pyrus baccata</name>
    <dbReference type="NCBI Taxonomy" id="106549"/>
    <lineage>
        <taxon>Eukaryota</taxon>
        <taxon>Viridiplantae</taxon>
        <taxon>Streptophyta</taxon>
        <taxon>Embryophyta</taxon>
        <taxon>Tracheophyta</taxon>
        <taxon>Spermatophyta</taxon>
        <taxon>Magnoliopsida</taxon>
        <taxon>eudicotyledons</taxon>
        <taxon>Gunneridae</taxon>
        <taxon>Pentapetalae</taxon>
        <taxon>rosids</taxon>
        <taxon>fabids</taxon>
        <taxon>Rosales</taxon>
        <taxon>Rosaceae</taxon>
        <taxon>Amygdaloideae</taxon>
        <taxon>Maleae</taxon>
        <taxon>Malus</taxon>
    </lineage>
</organism>
<accession>A0A540LRH6</accession>
<keyword evidence="2" id="KW-1185">Reference proteome</keyword>